<evidence type="ECO:0000313" key="2">
    <source>
        <dbReference type="EMBL" id="BAK94720.1"/>
    </source>
</evidence>
<accession>A0AAN1SGR9</accession>
<evidence type="ECO:0000256" key="1">
    <source>
        <dbReference type="SAM" id="Phobius"/>
    </source>
</evidence>
<dbReference type="PANTHER" id="PTHR35271">
    <property type="entry name" value="ABC TRANSPORTER, SUBSTRATE-BINDING LIPOPROTEIN-RELATED"/>
    <property type="match status" value="1"/>
</dbReference>
<proteinExistence type="predicted"/>
<dbReference type="PANTHER" id="PTHR35271:SF1">
    <property type="entry name" value="ABC TRANSPORTER, SUBSTRATE-BINDING LIPOPROTEIN"/>
    <property type="match status" value="1"/>
</dbReference>
<dbReference type="EMBL" id="AP012046">
    <property type="protein sequence ID" value="BAK94720.1"/>
    <property type="molecule type" value="Genomic_DNA"/>
</dbReference>
<dbReference type="SUPFAM" id="SSF53822">
    <property type="entry name" value="Periplasmic binding protein-like I"/>
    <property type="match status" value="1"/>
</dbReference>
<keyword evidence="1" id="KW-0812">Transmembrane</keyword>
<dbReference type="KEGG" id="thl:TEH_13930"/>
<dbReference type="Pfam" id="PF04392">
    <property type="entry name" value="ABC_sub_bind"/>
    <property type="match status" value="1"/>
</dbReference>
<name>A0AAN1SGR9_TETHN</name>
<keyword evidence="1" id="KW-0472">Membrane</keyword>
<dbReference type="Proteomes" id="UP000002663">
    <property type="component" value="Chromosome"/>
</dbReference>
<dbReference type="Gene3D" id="3.40.50.2300">
    <property type="match status" value="2"/>
</dbReference>
<keyword evidence="1" id="KW-1133">Transmembrane helix</keyword>
<gene>
    <name evidence="2" type="ordered locus">TEH_13930</name>
</gene>
<dbReference type="InterPro" id="IPR028082">
    <property type="entry name" value="Peripla_BP_I"/>
</dbReference>
<dbReference type="AlphaFoldDB" id="A0AAN1SGR9"/>
<protein>
    <submittedName>
        <fullName evidence="2">ABC transporter substrate-binding protein</fullName>
    </submittedName>
</protein>
<sequence>MFKERGKPMKNRGLILTIIVLFATLIITFVFEMGKSSNVDQANTDNENKTVGILQYVSHPALNEIRRGVVDGLEENGYTEGENLTIEYQNGQADQSKLETMSQQLVQDSPDALVGIATPAAQSLANTTEDIPTVLGAVTDPVGANLVDDMDEPGGNLTGVSDKAPVDQQMELTQELLPEAEKVGILYSSTEDNSKYQVAEATKEAEKAGYQVEDYPVPSANEITQTVQTMGDEVDMIYIPLDNTIANAMPTVVNEANQKDVPIIPSVDSMVEQGGLATIGVNQYDLGVKSGEMLADILDGDANPASTPIYTFDTGDVIVNKEQAEELNIDLPESVTDEATYVEGEDE</sequence>
<organism evidence="2 3">
    <name type="scientific">Tetragenococcus halophilus (strain DSM 20338 / JCM 20259 / NCIMB 9735 / NBRC 12172)</name>
    <name type="common">Pediococcus halophilus</name>
    <dbReference type="NCBI Taxonomy" id="945021"/>
    <lineage>
        <taxon>Bacteria</taxon>
        <taxon>Bacillati</taxon>
        <taxon>Bacillota</taxon>
        <taxon>Bacilli</taxon>
        <taxon>Lactobacillales</taxon>
        <taxon>Enterococcaceae</taxon>
        <taxon>Tetragenococcus</taxon>
    </lineage>
</organism>
<feature type="transmembrane region" description="Helical" evidence="1">
    <location>
        <begin position="12"/>
        <end position="31"/>
    </location>
</feature>
<reference evidence="2 3" key="1">
    <citation type="submission" date="2011-01" db="EMBL/GenBank/DDBJ databases">
        <title>Whole genome sequence of Tetragenococcus halophilus NBRC 12172.</title>
        <authorList>
            <person name="Nakazawa H."/>
            <person name="Omata S."/>
            <person name="Koga C."/>
            <person name="Watanabe Y."/>
            <person name="Katano Y."/>
            <person name="Ito N."/>
            <person name="Tsukatani N."/>
            <person name="Ankai A."/>
            <person name="Oguchi A."/>
            <person name="Fukui S."/>
            <person name="Yashiro I."/>
            <person name="Kamata S."/>
            <person name="Hashimoto Y."/>
            <person name="Yamazaki J."/>
            <person name="Taguchi H."/>
            <person name="Tanaka A."/>
            <person name="Koyama T."/>
            <person name="Ichige A."/>
            <person name="Hanya Y."/>
            <person name="Tanikawa S."/>
            <person name="Yamazaki S."/>
            <person name="Fujita N."/>
        </authorList>
    </citation>
    <scope>NUCLEOTIDE SEQUENCE [LARGE SCALE GENOMIC DNA]</scope>
    <source>
        <strain evidence="3">DSM 20338 / JCM 20259 / NCIMB 9735 / NBRC 12172</strain>
    </source>
</reference>
<dbReference type="NCBIfam" id="NF041285">
    <property type="entry name" value="ABC_SBP_TrpX"/>
    <property type="match status" value="1"/>
</dbReference>
<dbReference type="InterPro" id="IPR047776">
    <property type="entry name" value="ABC_SBP_TrpX-like"/>
</dbReference>
<evidence type="ECO:0000313" key="3">
    <source>
        <dbReference type="Proteomes" id="UP000002663"/>
    </source>
</evidence>
<dbReference type="CDD" id="cd06325">
    <property type="entry name" value="PBP1_ABC_unchar_transporter"/>
    <property type="match status" value="1"/>
</dbReference>
<dbReference type="InterPro" id="IPR007487">
    <property type="entry name" value="ABC_transpt-TYRBP-like"/>
</dbReference>